<reference evidence="1" key="1">
    <citation type="submission" date="2022-05" db="EMBL/GenBank/DDBJ databases">
        <title>Chromosome-level genome of Chaenocephalus aceratus.</title>
        <authorList>
            <person name="Park H."/>
        </authorList>
    </citation>
    <scope>NUCLEOTIDE SEQUENCE</scope>
    <source>
        <strain evidence="1">KU_202001</strain>
    </source>
</reference>
<comment type="caution">
    <text evidence="1">The sequence shown here is derived from an EMBL/GenBank/DDBJ whole genome shotgun (WGS) entry which is preliminary data.</text>
</comment>
<feature type="non-terminal residue" evidence="1">
    <location>
        <position position="171"/>
    </location>
</feature>
<organism evidence="1 2">
    <name type="scientific">Chaenocephalus aceratus</name>
    <name type="common">Blackfin icefish</name>
    <name type="synonym">Chaenichthys aceratus</name>
    <dbReference type="NCBI Taxonomy" id="36190"/>
    <lineage>
        <taxon>Eukaryota</taxon>
        <taxon>Metazoa</taxon>
        <taxon>Chordata</taxon>
        <taxon>Craniata</taxon>
        <taxon>Vertebrata</taxon>
        <taxon>Euteleostomi</taxon>
        <taxon>Actinopterygii</taxon>
        <taxon>Neopterygii</taxon>
        <taxon>Teleostei</taxon>
        <taxon>Neoteleostei</taxon>
        <taxon>Acanthomorphata</taxon>
        <taxon>Eupercaria</taxon>
        <taxon>Perciformes</taxon>
        <taxon>Notothenioidei</taxon>
        <taxon>Channichthyidae</taxon>
        <taxon>Chaenocephalus</taxon>
    </lineage>
</organism>
<evidence type="ECO:0000313" key="2">
    <source>
        <dbReference type="Proteomes" id="UP001057452"/>
    </source>
</evidence>
<keyword evidence="2" id="KW-1185">Reference proteome</keyword>
<accession>A0ACB9VWS9</accession>
<name>A0ACB9VWS9_CHAAC</name>
<sequence>ASTPEEEPIRVDWHFDRLVSVAWLADISSLSAHHAALPSLAHGVWWQRDWSVTPRSRASELASVVDGSSTASALSSLLARHHPTLSAEATDSAPAQTLTCHKAVSSQPVSHAAQHAAQLSQDSPGSVMELTAVLRATVCNFILSAGRDGWTRWKTPYFRRKPLTMDAERYR</sequence>
<dbReference type="EMBL" id="CM043799">
    <property type="protein sequence ID" value="KAI4804460.1"/>
    <property type="molecule type" value="Genomic_DNA"/>
</dbReference>
<evidence type="ECO:0000313" key="1">
    <source>
        <dbReference type="EMBL" id="KAI4804460.1"/>
    </source>
</evidence>
<gene>
    <name evidence="1" type="ORF">KUCAC02_026089</name>
</gene>
<protein>
    <submittedName>
        <fullName evidence="1">Uncharacterized protein</fullName>
    </submittedName>
</protein>
<dbReference type="Proteomes" id="UP001057452">
    <property type="component" value="Chromosome 15"/>
</dbReference>
<proteinExistence type="predicted"/>
<feature type="non-terminal residue" evidence="1">
    <location>
        <position position="1"/>
    </location>
</feature>